<name>A0A158GRW8_CABCO</name>
<dbReference type="FunFam" id="3.40.50.720:FF:000311">
    <property type="entry name" value="Ornithine cyclodeaminase"/>
    <property type="match status" value="1"/>
</dbReference>
<reference evidence="3" key="1">
    <citation type="submission" date="2016-01" db="EMBL/GenBank/DDBJ databases">
        <authorList>
            <person name="Peeters C."/>
        </authorList>
    </citation>
    <scope>NUCLEOTIDE SEQUENCE [LARGE SCALE GENOMIC DNA]</scope>
</reference>
<gene>
    <name evidence="2" type="ORF">AWB70_02371</name>
</gene>
<dbReference type="InterPro" id="IPR003462">
    <property type="entry name" value="ODC_Mu_crystall"/>
</dbReference>
<evidence type="ECO:0000313" key="3">
    <source>
        <dbReference type="Proteomes" id="UP000054740"/>
    </source>
</evidence>
<protein>
    <submittedName>
        <fullName evidence="2">Ornithine cyclodeaminase</fullName>
    </submittedName>
</protein>
<dbReference type="PANTHER" id="PTHR13812">
    <property type="entry name" value="KETIMINE REDUCTASE MU-CRYSTALLIN"/>
    <property type="match status" value="1"/>
</dbReference>
<dbReference type="Gene3D" id="3.40.50.720">
    <property type="entry name" value="NAD(P)-binding Rossmann-like Domain"/>
    <property type="match status" value="1"/>
</dbReference>
<evidence type="ECO:0000256" key="1">
    <source>
        <dbReference type="ARBA" id="ARBA00008903"/>
    </source>
</evidence>
<dbReference type="InterPro" id="IPR023401">
    <property type="entry name" value="ODC_N"/>
</dbReference>
<dbReference type="GO" id="GO:0005737">
    <property type="term" value="C:cytoplasm"/>
    <property type="evidence" value="ECO:0007669"/>
    <property type="project" value="TreeGrafter"/>
</dbReference>
<dbReference type="RefSeq" id="WP_053570130.1">
    <property type="nucleotide sequence ID" value="NZ_FCNY02000005.1"/>
</dbReference>
<dbReference type="Pfam" id="PF02423">
    <property type="entry name" value="OCD_Mu_crystall"/>
    <property type="match status" value="1"/>
</dbReference>
<evidence type="ECO:0000313" key="2">
    <source>
        <dbReference type="EMBL" id="SAL34581.1"/>
    </source>
</evidence>
<dbReference type="SUPFAM" id="SSF51735">
    <property type="entry name" value="NAD(P)-binding Rossmann-fold domains"/>
    <property type="match status" value="1"/>
</dbReference>
<proteinExistence type="inferred from homology"/>
<dbReference type="EMBL" id="FCNY02000005">
    <property type="protein sequence ID" value="SAL34581.1"/>
    <property type="molecule type" value="Genomic_DNA"/>
</dbReference>
<accession>A0A158GRW8</accession>
<keyword evidence="3" id="KW-1185">Reference proteome</keyword>
<comment type="similarity">
    <text evidence="1">Belongs to the ornithine cyclodeaminase/mu-crystallin family.</text>
</comment>
<dbReference type="InterPro" id="IPR036291">
    <property type="entry name" value="NAD(P)-bd_dom_sf"/>
</dbReference>
<dbReference type="GO" id="GO:0016491">
    <property type="term" value="F:oxidoreductase activity"/>
    <property type="evidence" value="ECO:0007669"/>
    <property type="project" value="UniProtKB-ARBA"/>
</dbReference>
<dbReference type="Proteomes" id="UP000054740">
    <property type="component" value="Unassembled WGS sequence"/>
</dbReference>
<dbReference type="GO" id="GO:0019752">
    <property type="term" value="P:carboxylic acid metabolic process"/>
    <property type="evidence" value="ECO:0007669"/>
    <property type="project" value="UniProtKB-ARBA"/>
</dbReference>
<dbReference type="Gene3D" id="3.30.1780.10">
    <property type="entry name" value="ornithine cyclodeaminase, domain 1"/>
    <property type="match status" value="1"/>
</dbReference>
<organism evidence="2 3">
    <name type="scientific">Caballeronia cordobensis</name>
    <name type="common">Burkholderia cordobensis</name>
    <dbReference type="NCBI Taxonomy" id="1353886"/>
    <lineage>
        <taxon>Bacteria</taxon>
        <taxon>Pseudomonadati</taxon>
        <taxon>Pseudomonadota</taxon>
        <taxon>Betaproteobacteria</taxon>
        <taxon>Burkholderiales</taxon>
        <taxon>Burkholderiaceae</taxon>
        <taxon>Caballeronia</taxon>
    </lineage>
</organism>
<sequence length="313" mass="33181">MSAVTFSARDIRSVMTWERAIQALRDGHLGARPRNGGFLVQDGAFSLFSRAVILPGYGAGVKVASIFPPNAQKESPRAAEDAIFVIVDEETKSISCILDGPEITRWKTAACSALASSLLSPIDSRTLLVIGAGPVALALAQAHVHVRPSIERIMLWNRTRQKLESLAHALQQLGRTIEVVANVDEAVSRADVISAATGSTHPIIKGRFLKPGTHVDLVGGYRADMREADDDVIAQAHVFVDFIDTALEAGDIAGAIANGSLARNAIKGELFDLVRGAPAGDRNLTVFKNAGGAHQDLLVALAAAKELSASVQR</sequence>
<dbReference type="AlphaFoldDB" id="A0A158GRW8"/>
<dbReference type="PANTHER" id="PTHR13812:SF19">
    <property type="entry name" value="KETIMINE REDUCTASE MU-CRYSTALLIN"/>
    <property type="match status" value="1"/>
</dbReference>